<comment type="caution">
    <text evidence="1">The sequence shown here is derived from an EMBL/GenBank/DDBJ whole genome shotgun (WGS) entry which is preliminary data.</text>
</comment>
<dbReference type="EMBL" id="JABSTQ010006663">
    <property type="protein sequence ID" value="KAG0436875.1"/>
    <property type="molecule type" value="Genomic_DNA"/>
</dbReference>
<keyword evidence="2" id="KW-1185">Reference proteome</keyword>
<proteinExistence type="predicted"/>
<organism evidence="1 2">
    <name type="scientific">Ixodes persulcatus</name>
    <name type="common">Taiga tick</name>
    <dbReference type="NCBI Taxonomy" id="34615"/>
    <lineage>
        <taxon>Eukaryota</taxon>
        <taxon>Metazoa</taxon>
        <taxon>Ecdysozoa</taxon>
        <taxon>Arthropoda</taxon>
        <taxon>Chelicerata</taxon>
        <taxon>Arachnida</taxon>
        <taxon>Acari</taxon>
        <taxon>Parasitiformes</taxon>
        <taxon>Ixodida</taxon>
        <taxon>Ixodoidea</taxon>
        <taxon>Ixodidae</taxon>
        <taxon>Ixodinae</taxon>
        <taxon>Ixodes</taxon>
    </lineage>
</organism>
<protein>
    <submittedName>
        <fullName evidence="1">Uncharacterized protein</fullName>
    </submittedName>
</protein>
<dbReference type="Proteomes" id="UP000805193">
    <property type="component" value="Unassembled WGS sequence"/>
</dbReference>
<evidence type="ECO:0000313" key="2">
    <source>
        <dbReference type="Proteomes" id="UP000805193"/>
    </source>
</evidence>
<reference evidence="1 2" key="1">
    <citation type="journal article" date="2020" name="Cell">
        <title>Large-Scale Comparative Analyses of Tick Genomes Elucidate Their Genetic Diversity and Vector Capacities.</title>
        <authorList>
            <consortium name="Tick Genome and Microbiome Consortium (TIGMIC)"/>
            <person name="Jia N."/>
            <person name="Wang J."/>
            <person name="Shi W."/>
            <person name="Du L."/>
            <person name="Sun Y."/>
            <person name="Zhan W."/>
            <person name="Jiang J.F."/>
            <person name="Wang Q."/>
            <person name="Zhang B."/>
            <person name="Ji P."/>
            <person name="Bell-Sakyi L."/>
            <person name="Cui X.M."/>
            <person name="Yuan T.T."/>
            <person name="Jiang B.G."/>
            <person name="Yang W.F."/>
            <person name="Lam T.T."/>
            <person name="Chang Q.C."/>
            <person name="Ding S.J."/>
            <person name="Wang X.J."/>
            <person name="Zhu J.G."/>
            <person name="Ruan X.D."/>
            <person name="Zhao L."/>
            <person name="Wei J.T."/>
            <person name="Ye R.Z."/>
            <person name="Que T.C."/>
            <person name="Du C.H."/>
            <person name="Zhou Y.H."/>
            <person name="Cheng J.X."/>
            <person name="Dai P.F."/>
            <person name="Guo W.B."/>
            <person name="Han X.H."/>
            <person name="Huang E.J."/>
            <person name="Li L.F."/>
            <person name="Wei W."/>
            <person name="Gao Y.C."/>
            <person name="Liu J.Z."/>
            <person name="Shao H.Z."/>
            <person name="Wang X."/>
            <person name="Wang C.C."/>
            <person name="Yang T.C."/>
            <person name="Huo Q.B."/>
            <person name="Li W."/>
            <person name="Chen H.Y."/>
            <person name="Chen S.E."/>
            <person name="Zhou L.G."/>
            <person name="Ni X.B."/>
            <person name="Tian J.H."/>
            <person name="Sheng Y."/>
            <person name="Liu T."/>
            <person name="Pan Y.S."/>
            <person name="Xia L.Y."/>
            <person name="Li J."/>
            <person name="Zhao F."/>
            <person name="Cao W.C."/>
        </authorList>
    </citation>
    <scope>NUCLEOTIDE SEQUENCE [LARGE SCALE GENOMIC DNA]</scope>
    <source>
        <strain evidence="1">Iper-2018</strain>
    </source>
</reference>
<name>A0AC60QMK8_IXOPE</name>
<sequence>MGKKCFVPRCTTGYKTCREKFSLFRAPKDEAQLNLWRHAIPRKDRRLEATDHVYLDSAVQRKRSGEHATTRMSCNERCANEVPRLPFLSVQDPQNQKAARRETAFGTGEKEKLFIWYHQRTWPSEECASGTVGSAATFVTSKLVEIDAKMQVTTVLMGKTVSMEQLPTFRSHVNS</sequence>
<evidence type="ECO:0000313" key="1">
    <source>
        <dbReference type="EMBL" id="KAG0436875.1"/>
    </source>
</evidence>
<gene>
    <name evidence="1" type="ORF">HPB47_017715</name>
</gene>
<accession>A0AC60QMK8</accession>